<evidence type="ECO:0000313" key="9">
    <source>
        <dbReference type="Proteomes" id="UP000676996"/>
    </source>
</evidence>
<feature type="transmembrane region" description="Helical" evidence="7">
    <location>
        <begin position="393"/>
        <end position="410"/>
    </location>
</feature>
<feature type="transmembrane region" description="Helical" evidence="7">
    <location>
        <begin position="93"/>
        <end position="118"/>
    </location>
</feature>
<evidence type="ECO:0000256" key="4">
    <source>
        <dbReference type="ARBA" id="ARBA00022692"/>
    </source>
</evidence>
<dbReference type="EMBL" id="JAGRQC010000002">
    <property type="protein sequence ID" value="MBR0552697.1"/>
    <property type="molecule type" value="Genomic_DNA"/>
</dbReference>
<name>A0A8T4IDG7_9SPHN</name>
<feature type="transmembrane region" description="Helical" evidence="7">
    <location>
        <begin position="335"/>
        <end position="354"/>
    </location>
</feature>
<dbReference type="AlphaFoldDB" id="A0A8T4IDG7"/>
<evidence type="ECO:0000256" key="6">
    <source>
        <dbReference type="ARBA" id="ARBA00023136"/>
    </source>
</evidence>
<feature type="transmembrane region" description="Helical" evidence="7">
    <location>
        <begin position="217"/>
        <end position="236"/>
    </location>
</feature>
<gene>
    <name evidence="8" type="ORF">J7S20_09290</name>
</gene>
<evidence type="ECO:0000256" key="1">
    <source>
        <dbReference type="ARBA" id="ARBA00004651"/>
    </source>
</evidence>
<keyword evidence="9" id="KW-1185">Reference proteome</keyword>
<feature type="transmembrane region" description="Helical" evidence="7">
    <location>
        <begin position="24"/>
        <end position="49"/>
    </location>
</feature>
<evidence type="ECO:0000256" key="3">
    <source>
        <dbReference type="ARBA" id="ARBA00022475"/>
    </source>
</evidence>
<keyword evidence="6 7" id="KW-0472">Membrane</keyword>
<sequence length="504" mass="53377">MLNRRLKSEVIAPKTTLGRAREAVIWRAGSQIAGQLVTWGATFLVIRILDPHDYGLFAMTQVVLSVLNMLNGAGLASGLIQKPEADERSIRQLYGMLIVLNFGLGIVQFAIAPLVAAYFRQPIVADLLRVQSFLYFTTPFVAFPYALLARAIDFKPQAKVYFLSSITGAVAALCGALAGLGVWTLILAPAVLFTTRAIGMTLASGHRYRPLFNFRGAGALAKFGGLMAAGQFFWVLQSQSDVFIAGRVLTPTTLGLYTTGLFLTQILVSKFVPAINDVAFSVYARMQDDLDAVAVGFARSSRMVMLVAMPFYIGLAVTAHPLVETVLGPKWIEAAPIVRLLALAMPMMTLQVLTGPACSAMGRPGLTAQIGAVGAVMMTICFAIGLFGGVQGLAASWFVGYAIYLAYTGVRTLPVIGLSAGTLARAILPTITAAASMGALVVLVDAALPPMIAPARLAILVTSGAATYFGWLALFSRDLLFEAVAMARGRPYGGEAPIPATTAA</sequence>
<accession>A0A8T4IDG7</accession>
<feature type="transmembrane region" description="Helical" evidence="7">
    <location>
        <begin position="422"/>
        <end position="443"/>
    </location>
</feature>
<feature type="transmembrane region" description="Helical" evidence="7">
    <location>
        <begin position="304"/>
        <end position="323"/>
    </location>
</feature>
<keyword evidence="3" id="KW-1003">Cell membrane</keyword>
<feature type="transmembrane region" description="Helical" evidence="7">
    <location>
        <begin position="366"/>
        <end position="387"/>
    </location>
</feature>
<dbReference type="GO" id="GO:0005886">
    <property type="term" value="C:plasma membrane"/>
    <property type="evidence" value="ECO:0007669"/>
    <property type="project" value="UniProtKB-SubCell"/>
</dbReference>
<feature type="transmembrane region" description="Helical" evidence="7">
    <location>
        <begin position="455"/>
        <end position="475"/>
    </location>
</feature>
<evidence type="ECO:0000256" key="5">
    <source>
        <dbReference type="ARBA" id="ARBA00022989"/>
    </source>
</evidence>
<dbReference type="PANTHER" id="PTHR30250:SF10">
    <property type="entry name" value="LIPOPOLYSACCHARIDE BIOSYNTHESIS PROTEIN WZXC"/>
    <property type="match status" value="1"/>
</dbReference>
<dbReference type="InterPro" id="IPR050833">
    <property type="entry name" value="Poly_Biosynth_Transport"/>
</dbReference>
<evidence type="ECO:0000256" key="2">
    <source>
        <dbReference type="ARBA" id="ARBA00007430"/>
    </source>
</evidence>
<evidence type="ECO:0000313" key="8">
    <source>
        <dbReference type="EMBL" id="MBR0552697.1"/>
    </source>
</evidence>
<dbReference type="Pfam" id="PF13440">
    <property type="entry name" value="Polysacc_synt_3"/>
    <property type="match status" value="1"/>
</dbReference>
<evidence type="ECO:0000256" key="7">
    <source>
        <dbReference type="SAM" id="Phobius"/>
    </source>
</evidence>
<feature type="transmembrane region" description="Helical" evidence="7">
    <location>
        <begin position="160"/>
        <end position="180"/>
    </location>
</feature>
<feature type="transmembrane region" description="Helical" evidence="7">
    <location>
        <begin position="55"/>
        <end position="81"/>
    </location>
</feature>
<reference evidence="8" key="1">
    <citation type="submission" date="2021-04" db="EMBL/GenBank/DDBJ databases">
        <title>Ouciella asimina sp. nov., isolated from the surface seawater in the hydrothermal field of Okinawa Trough.</title>
        <authorList>
            <person name="Shuang W."/>
        </authorList>
    </citation>
    <scope>NUCLEOTIDE SEQUENCE</scope>
    <source>
        <strain evidence="8">LXI357</strain>
    </source>
</reference>
<dbReference type="CDD" id="cd13127">
    <property type="entry name" value="MATE_tuaB_like"/>
    <property type="match status" value="1"/>
</dbReference>
<dbReference type="PANTHER" id="PTHR30250">
    <property type="entry name" value="PST FAMILY PREDICTED COLANIC ACID TRANSPORTER"/>
    <property type="match status" value="1"/>
</dbReference>
<dbReference type="RefSeq" id="WP_284053958.1">
    <property type="nucleotide sequence ID" value="NZ_JAGRQC010000002.1"/>
</dbReference>
<keyword evidence="4 7" id="KW-0812">Transmembrane</keyword>
<keyword evidence="5 7" id="KW-1133">Transmembrane helix</keyword>
<comment type="subcellular location">
    <subcellularLocation>
        <location evidence="1">Cell membrane</location>
        <topology evidence="1">Multi-pass membrane protein</topology>
    </subcellularLocation>
</comment>
<comment type="caution">
    <text evidence="8">The sequence shown here is derived from an EMBL/GenBank/DDBJ whole genome shotgun (WGS) entry which is preliminary data.</text>
</comment>
<comment type="similarity">
    <text evidence="2">Belongs to the polysaccharide synthase family.</text>
</comment>
<organism evidence="8 9">
    <name type="scientific">Stakelama marina</name>
    <dbReference type="NCBI Taxonomy" id="2826939"/>
    <lineage>
        <taxon>Bacteria</taxon>
        <taxon>Pseudomonadati</taxon>
        <taxon>Pseudomonadota</taxon>
        <taxon>Alphaproteobacteria</taxon>
        <taxon>Sphingomonadales</taxon>
        <taxon>Sphingomonadaceae</taxon>
        <taxon>Stakelama</taxon>
    </lineage>
</organism>
<proteinExistence type="inferred from homology"/>
<dbReference type="Proteomes" id="UP000676996">
    <property type="component" value="Unassembled WGS sequence"/>
</dbReference>
<feature type="transmembrane region" description="Helical" evidence="7">
    <location>
        <begin position="130"/>
        <end position="148"/>
    </location>
</feature>
<protein>
    <submittedName>
        <fullName evidence="8">Lipopolysaccharide biosynthesis protein</fullName>
    </submittedName>
</protein>